<dbReference type="GO" id="GO:0015179">
    <property type="term" value="F:L-amino acid transmembrane transporter activity"/>
    <property type="evidence" value="ECO:0007669"/>
    <property type="project" value="TreeGrafter"/>
</dbReference>
<feature type="transmembrane region" description="Helical" evidence="6">
    <location>
        <begin position="219"/>
        <end position="240"/>
    </location>
</feature>
<proteinExistence type="predicted"/>
<feature type="region of interest" description="Disordered" evidence="5">
    <location>
        <begin position="26"/>
        <end position="54"/>
    </location>
</feature>
<dbReference type="PANTHER" id="PTHR22950:SF349">
    <property type="entry name" value="AMINO ACID TRANSPORTER TRANSMEMBRANE DOMAIN-CONTAINING PROTEIN"/>
    <property type="match status" value="1"/>
</dbReference>
<evidence type="ECO:0000256" key="1">
    <source>
        <dbReference type="ARBA" id="ARBA00004141"/>
    </source>
</evidence>
<feature type="transmembrane region" description="Helical" evidence="6">
    <location>
        <begin position="412"/>
        <end position="433"/>
    </location>
</feature>
<feature type="transmembrane region" description="Helical" evidence="6">
    <location>
        <begin position="387"/>
        <end position="406"/>
    </location>
</feature>
<dbReference type="PANTHER" id="PTHR22950">
    <property type="entry name" value="AMINO ACID TRANSPORTER"/>
    <property type="match status" value="1"/>
</dbReference>
<dbReference type="GO" id="GO:0005774">
    <property type="term" value="C:vacuolar membrane"/>
    <property type="evidence" value="ECO:0007669"/>
    <property type="project" value="TreeGrafter"/>
</dbReference>
<dbReference type="InterPro" id="IPR013057">
    <property type="entry name" value="AA_transpt_TM"/>
</dbReference>
<name>A0AA85FW85_9TREM</name>
<comment type="subcellular location">
    <subcellularLocation>
        <location evidence="1">Membrane</location>
        <topology evidence="1">Multi-pass membrane protein</topology>
    </subcellularLocation>
</comment>
<keyword evidence="3 6" id="KW-1133">Transmembrane helix</keyword>
<evidence type="ECO:0000313" key="9">
    <source>
        <dbReference type="WBParaSite" id="SRDH1_68370.1"/>
    </source>
</evidence>
<evidence type="ECO:0000256" key="3">
    <source>
        <dbReference type="ARBA" id="ARBA00022989"/>
    </source>
</evidence>
<dbReference type="WBParaSite" id="SRDH1_68370.1">
    <property type="protein sequence ID" value="SRDH1_68370.1"/>
    <property type="gene ID" value="SRDH1_68370"/>
</dbReference>
<reference evidence="8" key="1">
    <citation type="submission" date="2022-06" db="EMBL/GenBank/DDBJ databases">
        <authorList>
            <person name="Berger JAMES D."/>
            <person name="Berger JAMES D."/>
        </authorList>
    </citation>
    <scope>NUCLEOTIDE SEQUENCE [LARGE SCALE GENOMIC DNA]</scope>
</reference>
<dbReference type="AlphaFoldDB" id="A0AA85FW85"/>
<evidence type="ECO:0000313" key="8">
    <source>
        <dbReference type="Proteomes" id="UP000050792"/>
    </source>
</evidence>
<feature type="transmembrane region" description="Helical" evidence="6">
    <location>
        <begin position="64"/>
        <end position="84"/>
    </location>
</feature>
<dbReference type="Proteomes" id="UP000050792">
    <property type="component" value="Unassembled WGS sequence"/>
</dbReference>
<feature type="transmembrane region" description="Helical" evidence="6">
    <location>
        <begin position="90"/>
        <end position="111"/>
    </location>
</feature>
<evidence type="ECO:0000259" key="7">
    <source>
        <dbReference type="Pfam" id="PF01490"/>
    </source>
</evidence>
<feature type="transmembrane region" description="Helical" evidence="6">
    <location>
        <begin position="186"/>
        <end position="207"/>
    </location>
</feature>
<feature type="transmembrane region" description="Helical" evidence="6">
    <location>
        <begin position="154"/>
        <end position="174"/>
    </location>
</feature>
<feature type="domain" description="Amino acid transporter transmembrane" evidence="7">
    <location>
        <begin position="61"/>
        <end position="472"/>
    </location>
</feature>
<keyword evidence="2 6" id="KW-0812">Transmembrane</keyword>
<feature type="transmembrane region" description="Helical" evidence="6">
    <location>
        <begin position="291"/>
        <end position="316"/>
    </location>
</feature>
<organism evidence="8 9">
    <name type="scientific">Schistosoma rodhaini</name>
    <dbReference type="NCBI Taxonomy" id="6188"/>
    <lineage>
        <taxon>Eukaryota</taxon>
        <taxon>Metazoa</taxon>
        <taxon>Spiralia</taxon>
        <taxon>Lophotrochozoa</taxon>
        <taxon>Platyhelminthes</taxon>
        <taxon>Trematoda</taxon>
        <taxon>Digenea</taxon>
        <taxon>Strigeidida</taxon>
        <taxon>Schistosomatoidea</taxon>
        <taxon>Schistosomatidae</taxon>
        <taxon>Schistosoma</taxon>
    </lineage>
</organism>
<evidence type="ECO:0000256" key="6">
    <source>
        <dbReference type="SAM" id="Phobius"/>
    </source>
</evidence>
<evidence type="ECO:0000256" key="4">
    <source>
        <dbReference type="ARBA" id="ARBA00023136"/>
    </source>
</evidence>
<evidence type="ECO:0000256" key="5">
    <source>
        <dbReference type="SAM" id="MobiDB-lite"/>
    </source>
</evidence>
<dbReference type="Pfam" id="PF01490">
    <property type="entry name" value="Aa_trans"/>
    <property type="match status" value="1"/>
</dbReference>
<reference evidence="9" key="2">
    <citation type="submission" date="2023-11" db="UniProtKB">
        <authorList>
            <consortium name="WormBaseParasite"/>
        </authorList>
    </citation>
    <scope>IDENTIFICATION</scope>
</reference>
<keyword evidence="8" id="KW-1185">Reference proteome</keyword>
<feature type="compositionally biased region" description="Basic and acidic residues" evidence="5">
    <location>
        <begin position="42"/>
        <end position="54"/>
    </location>
</feature>
<protein>
    <recommendedName>
        <fullName evidence="7">Amino acid transporter transmembrane domain-containing protein</fullName>
    </recommendedName>
</protein>
<dbReference type="Gene3D" id="1.20.1740.10">
    <property type="entry name" value="Amino acid/polyamine transporter I"/>
    <property type="match status" value="1"/>
</dbReference>
<feature type="transmembrane region" description="Helical" evidence="6">
    <location>
        <begin position="453"/>
        <end position="475"/>
    </location>
</feature>
<accession>A0AA85FW85</accession>
<feature type="compositionally biased region" description="Polar residues" evidence="5">
    <location>
        <begin position="26"/>
        <end position="41"/>
    </location>
</feature>
<feature type="transmembrane region" description="Helical" evidence="6">
    <location>
        <begin position="336"/>
        <end position="358"/>
    </location>
</feature>
<sequence length="481" mass="54225">MFTQIPAIILKYSGYMKMTANCKTADQESSTNGDIQSTTFQNDDHANQPRDPHTMGKKINDYQALMSLIKGNIGTGILSMPVVIRYAGLWTGFTMIIASGILSTYLMHVLLRTANAVQQRHNWDRSKMDYAETAFLVLKYGPERLTKFKGKLKHTVNGFLILTQVGTCCVYTLFITENIRYFLVSFFPYLTLNVYLVGFIVCLILILMNFKSSMRVVTYLSGLANVCTAIGMILIFVYLFSSGLHSIYEFPAITNFNGLLIAFSIVMFSFEGISLVLPLQSKMIDPTRYGLPFGVLTTGMIIVICMNVAVGFYGFLKFGEESEGSITLNIPQVPYWFAPVKPLFIIAMFVSYLLQYYVPAQIFSRLMEKLTCHRDASDRRRYINLKLMRIGMVIFSYGAAVLIPRLDLLLSLIGSLAGSTLAFILPATLEIIFLWSDRQQISWFWLTVFTKHIIFISIGLLSCFGGLIATIIQIIKAFHSK</sequence>
<feature type="transmembrane region" description="Helical" evidence="6">
    <location>
        <begin position="260"/>
        <end position="279"/>
    </location>
</feature>
<evidence type="ECO:0000256" key="2">
    <source>
        <dbReference type="ARBA" id="ARBA00022692"/>
    </source>
</evidence>
<keyword evidence="4 6" id="KW-0472">Membrane</keyword>